<sequence>MTFVTTRSTRRIVAALAALAVALAPGCVSISIWPKPLAGPDEARPWPKPDAPGELDLDAVRESLLKLHNEARAEKKRGRLAISRVLQEAAQAHAEEMAERRKMTHTGADGSSVAERIRDRGYDYRRCGENIAYGHYSPELVVRGWLTSPPHRKNILGGFTQIGLGYATDKNGTPYWCVTFGLPLSR</sequence>
<dbReference type="RefSeq" id="WP_277860238.1">
    <property type="nucleotide sequence ID" value="NZ_JARRAG010000001.1"/>
</dbReference>
<dbReference type="SUPFAM" id="SSF55797">
    <property type="entry name" value="PR-1-like"/>
    <property type="match status" value="1"/>
</dbReference>
<accession>A0ABT6F8H2</accession>
<dbReference type="CDD" id="cd05379">
    <property type="entry name" value="CAP_bacterial"/>
    <property type="match status" value="1"/>
</dbReference>
<dbReference type="InterPro" id="IPR035940">
    <property type="entry name" value="CAP_sf"/>
</dbReference>
<organism evidence="2 3">
    <name type="scientific">Paludisphaera mucosa</name>
    <dbReference type="NCBI Taxonomy" id="3030827"/>
    <lineage>
        <taxon>Bacteria</taxon>
        <taxon>Pseudomonadati</taxon>
        <taxon>Planctomycetota</taxon>
        <taxon>Planctomycetia</taxon>
        <taxon>Isosphaerales</taxon>
        <taxon>Isosphaeraceae</taxon>
        <taxon>Paludisphaera</taxon>
    </lineage>
</organism>
<comment type="caution">
    <text evidence="2">The sequence shown here is derived from an EMBL/GenBank/DDBJ whole genome shotgun (WGS) entry which is preliminary data.</text>
</comment>
<dbReference type="InterPro" id="IPR014044">
    <property type="entry name" value="CAP_dom"/>
</dbReference>
<name>A0ABT6F8H2_9BACT</name>
<dbReference type="PANTHER" id="PTHR31157:SF1">
    <property type="entry name" value="SCP DOMAIN-CONTAINING PROTEIN"/>
    <property type="match status" value="1"/>
</dbReference>
<reference evidence="2 3" key="1">
    <citation type="submission" date="2023-03" db="EMBL/GenBank/DDBJ databases">
        <title>Paludisphaera mucosa sp. nov. a novel planctomycete from northern fen.</title>
        <authorList>
            <person name="Ivanova A."/>
        </authorList>
    </citation>
    <scope>NUCLEOTIDE SEQUENCE [LARGE SCALE GENOMIC DNA]</scope>
    <source>
        <strain evidence="2 3">Pla2</strain>
    </source>
</reference>
<feature type="domain" description="SCP" evidence="1">
    <location>
        <begin position="65"/>
        <end position="179"/>
    </location>
</feature>
<keyword evidence="3" id="KW-1185">Reference proteome</keyword>
<dbReference type="Proteomes" id="UP001216907">
    <property type="component" value="Unassembled WGS sequence"/>
</dbReference>
<protein>
    <submittedName>
        <fullName evidence="2">CAP domain-containing protein</fullName>
    </submittedName>
</protein>
<evidence type="ECO:0000313" key="3">
    <source>
        <dbReference type="Proteomes" id="UP001216907"/>
    </source>
</evidence>
<dbReference type="Gene3D" id="3.40.33.10">
    <property type="entry name" value="CAP"/>
    <property type="match status" value="1"/>
</dbReference>
<dbReference type="PANTHER" id="PTHR31157">
    <property type="entry name" value="SCP DOMAIN-CONTAINING PROTEIN"/>
    <property type="match status" value="1"/>
</dbReference>
<proteinExistence type="predicted"/>
<evidence type="ECO:0000259" key="1">
    <source>
        <dbReference type="Pfam" id="PF00188"/>
    </source>
</evidence>
<evidence type="ECO:0000313" key="2">
    <source>
        <dbReference type="EMBL" id="MDG3003893.1"/>
    </source>
</evidence>
<dbReference type="EMBL" id="JARRAG010000001">
    <property type="protein sequence ID" value="MDG3003893.1"/>
    <property type="molecule type" value="Genomic_DNA"/>
</dbReference>
<dbReference type="Pfam" id="PF00188">
    <property type="entry name" value="CAP"/>
    <property type="match status" value="1"/>
</dbReference>
<gene>
    <name evidence="2" type="ORF">PZE19_08925</name>
</gene>